<accession>A0A1I3Y5E0</accession>
<name>A0A1I3Y5E0_9PROT</name>
<proteinExistence type="predicted"/>
<reference evidence="1 2" key="1">
    <citation type="submission" date="2016-10" db="EMBL/GenBank/DDBJ databases">
        <authorList>
            <person name="de Groot N.N."/>
        </authorList>
    </citation>
    <scope>NUCLEOTIDE SEQUENCE [LARGE SCALE GENOMIC DNA]</scope>
    <source>
        <strain evidence="1 2">DSM 19981</strain>
    </source>
</reference>
<gene>
    <name evidence="1" type="ORF">SAMN02745775_101937</name>
</gene>
<evidence type="ECO:0000313" key="2">
    <source>
        <dbReference type="Proteomes" id="UP000199473"/>
    </source>
</evidence>
<dbReference type="STRING" id="1123062.SAMN02745775_101937"/>
<evidence type="ECO:0000313" key="1">
    <source>
        <dbReference type="EMBL" id="SFK26456.1"/>
    </source>
</evidence>
<sequence length="89" mass="9175">MPPAAYALFAWQAGWVFTLRSLQLATDPVQAASTLTAMMAEKQKAFADGAIAAGAAMMAGAMPDAVAAAALRPAQRRVAANMRALKNPA</sequence>
<dbReference type="Proteomes" id="UP000199473">
    <property type="component" value="Unassembled WGS sequence"/>
</dbReference>
<dbReference type="OrthoDB" id="7285290at2"/>
<dbReference type="AlphaFoldDB" id="A0A1I3Y5E0"/>
<keyword evidence="2" id="KW-1185">Reference proteome</keyword>
<dbReference type="EMBL" id="FOSQ01000001">
    <property type="protein sequence ID" value="SFK26456.1"/>
    <property type="molecule type" value="Genomic_DNA"/>
</dbReference>
<organism evidence="1 2">
    <name type="scientific">Falsiroseomonas stagni DSM 19981</name>
    <dbReference type="NCBI Taxonomy" id="1123062"/>
    <lineage>
        <taxon>Bacteria</taxon>
        <taxon>Pseudomonadati</taxon>
        <taxon>Pseudomonadota</taxon>
        <taxon>Alphaproteobacteria</taxon>
        <taxon>Acetobacterales</taxon>
        <taxon>Roseomonadaceae</taxon>
        <taxon>Falsiroseomonas</taxon>
    </lineage>
</organism>
<evidence type="ECO:0008006" key="3">
    <source>
        <dbReference type="Google" id="ProtNLM"/>
    </source>
</evidence>
<dbReference type="RefSeq" id="WP_092956117.1">
    <property type="nucleotide sequence ID" value="NZ_FOSQ01000001.1"/>
</dbReference>
<protein>
    <recommendedName>
        <fullName evidence="3">Antifreeze protein</fullName>
    </recommendedName>
</protein>